<dbReference type="GO" id="GO:0031956">
    <property type="term" value="F:medium-chain fatty acid-CoA ligase activity"/>
    <property type="evidence" value="ECO:0007669"/>
    <property type="project" value="TreeGrafter"/>
</dbReference>
<comment type="similarity">
    <text evidence="1">Belongs to the ATP-dependent AMP-binding enzyme family.</text>
</comment>
<evidence type="ECO:0000313" key="6">
    <source>
        <dbReference type="Proteomes" id="UP000067626"/>
    </source>
</evidence>
<dbReference type="InterPro" id="IPR020845">
    <property type="entry name" value="AMP-binding_CS"/>
</dbReference>
<evidence type="ECO:0000259" key="4">
    <source>
        <dbReference type="Pfam" id="PF13193"/>
    </source>
</evidence>
<dbReference type="RefSeq" id="WP_050429054.1">
    <property type="nucleotide sequence ID" value="NZ_CP012159.1"/>
</dbReference>
<gene>
    <name evidence="5" type="primary">prpE</name>
    <name evidence="5" type="ORF">CMC5_006690</name>
</gene>
<organism evidence="5 6">
    <name type="scientific">Chondromyces crocatus</name>
    <dbReference type="NCBI Taxonomy" id="52"/>
    <lineage>
        <taxon>Bacteria</taxon>
        <taxon>Pseudomonadati</taxon>
        <taxon>Myxococcota</taxon>
        <taxon>Polyangia</taxon>
        <taxon>Polyangiales</taxon>
        <taxon>Polyangiaceae</taxon>
        <taxon>Chondromyces</taxon>
    </lineage>
</organism>
<keyword evidence="6" id="KW-1185">Reference proteome</keyword>
<dbReference type="Gene3D" id="3.40.50.12780">
    <property type="entry name" value="N-terminal domain of ligase-like"/>
    <property type="match status" value="1"/>
</dbReference>
<feature type="domain" description="AMP-dependent synthetase/ligase" evidence="3">
    <location>
        <begin position="9"/>
        <end position="375"/>
    </location>
</feature>
<dbReference type="PROSITE" id="PS00455">
    <property type="entry name" value="AMP_BINDING"/>
    <property type="match status" value="1"/>
</dbReference>
<dbReference type="PATRIC" id="fig|52.7.peg.714"/>
<proteinExistence type="inferred from homology"/>
<dbReference type="STRING" id="52.CMC5_006690"/>
<evidence type="ECO:0000256" key="1">
    <source>
        <dbReference type="ARBA" id="ARBA00006432"/>
    </source>
</evidence>
<evidence type="ECO:0000313" key="5">
    <source>
        <dbReference type="EMBL" id="AKT36551.1"/>
    </source>
</evidence>
<dbReference type="PANTHER" id="PTHR43201:SF5">
    <property type="entry name" value="MEDIUM-CHAIN ACYL-COA LIGASE ACSF2, MITOCHONDRIAL"/>
    <property type="match status" value="1"/>
</dbReference>
<evidence type="ECO:0000256" key="2">
    <source>
        <dbReference type="ARBA" id="ARBA00022598"/>
    </source>
</evidence>
<reference evidence="5 6" key="1">
    <citation type="submission" date="2015-07" db="EMBL/GenBank/DDBJ databases">
        <title>Genome analysis of myxobacterium Chondromyces crocatus Cm c5 reveals a high potential for natural compound synthesis and the genetic basis for the loss of fruiting body formation.</title>
        <authorList>
            <person name="Zaburannyi N."/>
            <person name="Bunk B."/>
            <person name="Maier J."/>
            <person name="Overmann J."/>
            <person name="Mueller R."/>
        </authorList>
    </citation>
    <scope>NUCLEOTIDE SEQUENCE [LARGE SCALE GENOMIC DNA]</scope>
    <source>
        <strain evidence="5 6">Cm c5</strain>
    </source>
</reference>
<dbReference type="KEGG" id="ccro:CMC5_006690"/>
<dbReference type="CDD" id="cd17631">
    <property type="entry name" value="FACL_FadD13-like"/>
    <property type="match status" value="1"/>
</dbReference>
<dbReference type="FunFam" id="3.30.300.30:FF:000008">
    <property type="entry name" value="2,3-dihydroxybenzoate-AMP ligase"/>
    <property type="match status" value="1"/>
</dbReference>
<dbReference type="InterPro" id="IPR000873">
    <property type="entry name" value="AMP-dep_synth/lig_dom"/>
</dbReference>
<dbReference type="InterPro" id="IPR045851">
    <property type="entry name" value="AMP-bd_C_sf"/>
</dbReference>
<protein>
    <submittedName>
        <fullName evidence="5">Acyl-CoA synthetase</fullName>
    </submittedName>
</protein>
<dbReference type="GO" id="GO:0006631">
    <property type="term" value="P:fatty acid metabolic process"/>
    <property type="evidence" value="ECO:0007669"/>
    <property type="project" value="TreeGrafter"/>
</dbReference>
<accession>A0A0K1E6P3</accession>
<dbReference type="PANTHER" id="PTHR43201">
    <property type="entry name" value="ACYL-COA SYNTHETASE"/>
    <property type="match status" value="1"/>
</dbReference>
<dbReference type="InterPro" id="IPR025110">
    <property type="entry name" value="AMP-bd_C"/>
</dbReference>
<evidence type="ECO:0000259" key="3">
    <source>
        <dbReference type="Pfam" id="PF00501"/>
    </source>
</evidence>
<dbReference type="Proteomes" id="UP000067626">
    <property type="component" value="Chromosome"/>
</dbReference>
<dbReference type="OrthoDB" id="5483897at2"/>
<dbReference type="InterPro" id="IPR042099">
    <property type="entry name" value="ANL_N_sf"/>
</dbReference>
<dbReference type="Gene3D" id="3.30.300.30">
    <property type="match status" value="1"/>
</dbReference>
<dbReference type="SUPFAM" id="SSF56801">
    <property type="entry name" value="Acetyl-CoA synthetase-like"/>
    <property type="match status" value="1"/>
</dbReference>
<keyword evidence="2" id="KW-0436">Ligase</keyword>
<sequence>MIFGDWLGRRAQLSPNRLALVDTLRGEARLTYRDWNRQVNRTAHLLRQEGVTRGDRVAVLSKNCVEILDLWFACGKLGAIFQPLNWRLTASELAGLVARTRPVLLAYGPDELPLLEALRDRAESASIRRWVALSEAQRGAPEDLLFAERERCPEAPPPAVDLGPEDPWVLCTTGGTTGLPKAAVLTHGNITWNALNTITGWGLTPDDLAILNAPLFHTGGLNVFTAPLVYLGGASIVCREFNVDQVYDLITRHPVSLFFGVPTMFLAMQEHPRWRDAPLERLKLVISGGAPCPLPVFERFWARGVPSFKTGYGLTEAGPNTFWLPDEEVQRKPGAVGYPLLGIDIRIIDEEGQDCGPARVGDLLVRGPHVCAGYWDDASATADAIREGWLHTGDLATIDGTGAVRIVGRAKDVIISGGENIYPAEVESVLAAHPAVSEAAVIGVPDPYWGEACHAVVVPRGAITAEALLSFARERLAKYKTPRLVTFQNQLPRTAAGKLDRRQLQLEHTMYR</sequence>
<name>A0A0K1E6P3_CHOCO</name>
<dbReference type="AlphaFoldDB" id="A0A0K1E6P3"/>
<dbReference type="Pfam" id="PF00501">
    <property type="entry name" value="AMP-binding"/>
    <property type="match status" value="1"/>
</dbReference>
<dbReference type="Pfam" id="PF13193">
    <property type="entry name" value="AMP-binding_C"/>
    <property type="match status" value="1"/>
</dbReference>
<feature type="domain" description="AMP-binding enzyme C-terminal" evidence="4">
    <location>
        <begin position="425"/>
        <end position="498"/>
    </location>
</feature>
<dbReference type="EMBL" id="CP012159">
    <property type="protein sequence ID" value="AKT36551.1"/>
    <property type="molecule type" value="Genomic_DNA"/>
</dbReference>